<dbReference type="PROSITE" id="PS51186">
    <property type="entry name" value="GNAT"/>
    <property type="match status" value="1"/>
</dbReference>
<reference evidence="2 3" key="1">
    <citation type="submission" date="2023-07" db="EMBL/GenBank/DDBJ databases">
        <title>Sorghum-associated microbial communities from plants grown in Nebraska, USA.</title>
        <authorList>
            <person name="Schachtman D."/>
        </authorList>
    </citation>
    <scope>NUCLEOTIDE SEQUENCE [LARGE SCALE GENOMIC DNA]</scope>
    <source>
        <strain evidence="2 3">CC482</strain>
    </source>
</reference>
<dbReference type="Pfam" id="PF13302">
    <property type="entry name" value="Acetyltransf_3"/>
    <property type="match status" value="1"/>
</dbReference>
<dbReference type="RefSeq" id="WP_307200895.1">
    <property type="nucleotide sequence ID" value="NZ_JAUSSU010000001.1"/>
</dbReference>
<accession>A0ABT9TYM1</accession>
<evidence type="ECO:0000313" key="3">
    <source>
        <dbReference type="Proteomes" id="UP001229346"/>
    </source>
</evidence>
<evidence type="ECO:0000313" key="2">
    <source>
        <dbReference type="EMBL" id="MDQ0111174.1"/>
    </source>
</evidence>
<sequence length="159" mass="17773">MLIQPLAHEEAKQICNWRYDGEYSFYDIAYSPDTIEELTDGSYYSVTTAYGAEMIGFFCLGPHAQVPGGRLAGLYGGKDVIDVGIGMRPDLVGQGRGADFLAAVTQYTIDTFQPRRLRLSVAAFNRRAIALYTKAGYRRLAAFDNCGTEFWLMLYTRPL</sequence>
<dbReference type="EMBL" id="JAUSSU010000001">
    <property type="protein sequence ID" value="MDQ0111174.1"/>
    <property type="molecule type" value="Genomic_DNA"/>
</dbReference>
<organism evidence="2 3">
    <name type="scientific">Paenibacillus harenae</name>
    <dbReference type="NCBI Taxonomy" id="306543"/>
    <lineage>
        <taxon>Bacteria</taxon>
        <taxon>Bacillati</taxon>
        <taxon>Bacillota</taxon>
        <taxon>Bacilli</taxon>
        <taxon>Bacillales</taxon>
        <taxon>Paenibacillaceae</taxon>
        <taxon>Paenibacillus</taxon>
    </lineage>
</organism>
<proteinExistence type="predicted"/>
<dbReference type="InterPro" id="IPR000182">
    <property type="entry name" value="GNAT_dom"/>
</dbReference>
<gene>
    <name evidence="2" type="ORF">J2T15_000590</name>
</gene>
<dbReference type="Gene3D" id="3.40.630.30">
    <property type="match status" value="1"/>
</dbReference>
<feature type="domain" description="N-acetyltransferase" evidence="1">
    <location>
        <begin position="1"/>
        <end position="158"/>
    </location>
</feature>
<protein>
    <submittedName>
        <fullName evidence="2">RimJ/RimL family protein N-acetyltransferase</fullName>
    </submittedName>
</protein>
<dbReference type="InterPro" id="IPR016181">
    <property type="entry name" value="Acyl_CoA_acyltransferase"/>
</dbReference>
<name>A0ABT9TYM1_PAEHA</name>
<evidence type="ECO:0000259" key="1">
    <source>
        <dbReference type="PROSITE" id="PS51186"/>
    </source>
</evidence>
<dbReference type="Proteomes" id="UP001229346">
    <property type="component" value="Unassembled WGS sequence"/>
</dbReference>
<dbReference type="SUPFAM" id="SSF55729">
    <property type="entry name" value="Acyl-CoA N-acyltransferases (Nat)"/>
    <property type="match status" value="1"/>
</dbReference>
<keyword evidence="3" id="KW-1185">Reference proteome</keyword>
<comment type="caution">
    <text evidence="2">The sequence shown here is derived from an EMBL/GenBank/DDBJ whole genome shotgun (WGS) entry which is preliminary data.</text>
</comment>